<name>A0ABT4H327_PAEAL</name>
<organism evidence="1 2">
    <name type="scientific">Paenibacillus alvei</name>
    <name type="common">Bacillus alvei</name>
    <dbReference type="NCBI Taxonomy" id="44250"/>
    <lineage>
        <taxon>Bacteria</taxon>
        <taxon>Bacillati</taxon>
        <taxon>Bacillota</taxon>
        <taxon>Bacilli</taxon>
        <taxon>Bacillales</taxon>
        <taxon>Paenibacillaceae</taxon>
        <taxon>Paenibacillus</taxon>
    </lineage>
</organism>
<gene>
    <name evidence="1" type="ORF">M5X12_22865</name>
</gene>
<protein>
    <submittedName>
        <fullName evidence="1">Uncharacterized protein</fullName>
    </submittedName>
</protein>
<comment type="caution">
    <text evidence="1">The sequence shown here is derived from an EMBL/GenBank/DDBJ whole genome shotgun (WGS) entry which is preliminary data.</text>
</comment>
<accession>A0ABT4H327</accession>
<dbReference type="RefSeq" id="WP_268599138.1">
    <property type="nucleotide sequence ID" value="NZ_JAKOBS010000006.1"/>
</dbReference>
<sequence length="71" mass="7988">MKRLNIKEEWQQQARIVEQSRKEAASKSNAELIQDVATAGGVYMQCHKQTSAVAELFRRAVDKVAAINKSK</sequence>
<evidence type="ECO:0000313" key="1">
    <source>
        <dbReference type="EMBL" id="MCY9763381.1"/>
    </source>
</evidence>
<evidence type="ECO:0000313" key="2">
    <source>
        <dbReference type="Proteomes" id="UP001527181"/>
    </source>
</evidence>
<keyword evidence="2" id="KW-1185">Reference proteome</keyword>
<reference evidence="1 2" key="1">
    <citation type="submission" date="2022-05" db="EMBL/GenBank/DDBJ databases">
        <title>Genome Sequencing of Bee-Associated Microbes.</title>
        <authorList>
            <person name="Dunlap C."/>
        </authorList>
    </citation>
    <scope>NUCLEOTIDE SEQUENCE [LARGE SCALE GENOMIC DNA]</scope>
    <source>
        <strain evidence="1 2">NRRL B-04010</strain>
    </source>
</reference>
<proteinExistence type="predicted"/>
<dbReference type="Proteomes" id="UP001527181">
    <property type="component" value="Unassembled WGS sequence"/>
</dbReference>
<dbReference type="EMBL" id="JAMDNP010000055">
    <property type="protein sequence ID" value="MCY9763381.1"/>
    <property type="molecule type" value="Genomic_DNA"/>
</dbReference>